<dbReference type="InterPro" id="IPR018062">
    <property type="entry name" value="HTH_AraC-typ_CS"/>
</dbReference>
<protein>
    <submittedName>
        <fullName evidence="5">AraC family transcriptional regulator</fullName>
    </submittedName>
</protein>
<evidence type="ECO:0000259" key="4">
    <source>
        <dbReference type="PROSITE" id="PS01124"/>
    </source>
</evidence>
<comment type="caution">
    <text evidence="5">The sequence shown here is derived from an EMBL/GenBank/DDBJ whole genome shotgun (WGS) entry which is preliminary data.</text>
</comment>
<dbReference type="InterPro" id="IPR037923">
    <property type="entry name" value="HTH-like"/>
</dbReference>
<reference evidence="5 6" key="1">
    <citation type="submission" date="2018-11" db="EMBL/GenBank/DDBJ databases">
        <title>Genome sequencing of Lachnoanaerobaculum sp. KCOM 2030 (= ChDC B114).</title>
        <authorList>
            <person name="Kook J.-K."/>
            <person name="Park S.-N."/>
            <person name="Lim Y.K."/>
        </authorList>
    </citation>
    <scope>NUCLEOTIDE SEQUENCE [LARGE SCALE GENOMIC DNA]</scope>
    <source>
        <strain evidence="5 6">KCOM 2030</strain>
    </source>
</reference>
<feature type="domain" description="HTH araC/xylS-type" evidence="4">
    <location>
        <begin position="178"/>
        <end position="276"/>
    </location>
</feature>
<dbReference type="Pfam" id="PF02311">
    <property type="entry name" value="AraC_binding"/>
    <property type="match status" value="1"/>
</dbReference>
<dbReference type="PROSITE" id="PS00041">
    <property type="entry name" value="HTH_ARAC_FAMILY_1"/>
    <property type="match status" value="1"/>
</dbReference>
<evidence type="ECO:0000256" key="3">
    <source>
        <dbReference type="ARBA" id="ARBA00023163"/>
    </source>
</evidence>
<name>A0A3P3R0E9_9FIRM</name>
<sequence length="283" mass="33421">MRVSNSDIDRIYVNIATRNNSYKFNMPDNHFHMYYELYYCKASKCTFFIDNQMLEMNAGDFLLIPPREMHYTKYTSDTPCVRINIYFKYSDLVDNIYMNNDTFKNYFSSKEVFHVPAAYQGKINEHLQNILTEDKLDDEHSSKTLRLLLKELFLYCIRLCSFNRYTPAIINTTDEHMLTLAKYITDNYDKPLTLNDIADRAGLSYTYFSKKFKNTTGMRFKEYLNYIRLKQAATKLATTKLTVTDIAISCGFNDSNYFKDAFKKTYGLSPRHYRKSSEAQINE</sequence>
<dbReference type="PRINTS" id="PR00032">
    <property type="entry name" value="HTHARAC"/>
</dbReference>
<dbReference type="InterPro" id="IPR014710">
    <property type="entry name" value="RmlC-like_jellyroll"/>
</dbReference>
<dbReference type="Gene3D" id="2.60.120.10">
    <property type="entry name" value="Jelly Rolls"/>
    <property type="match status" value="1"/>
</dbReference>
<organism evidence="5 6">
    <name type="scientific">Lachnoanaerobaculum gingivalis</name>
    <dbReference type="NCBI Taxonomy" id="2490855"/>
    <lineage>
        <taxon>Bacteria</taxon>
        <taxon>Bacillati</taxon>
        <taxon>Bacillota</taxon>
        <taxon>Clostridia</taxon>
        <taxon>Lachnospirales</taxon>
        <taxon>Lachnospiraceae</taxon>
        <taxon>Lachnoanaerobaculum</taxon>
    </lineage>
</organism>
<keyword evidence="2" id="KW-0238">DNA-binding</keyword>
<dbReference type="OrthoDB" id="2112176at2"/>
<evidence type="ECO:0000256" key="1">
    <source>
        <dbReference type="ARBA" id="ARBA00023015"/>
    </source>
</evidence>
<dbReference type="EMBL" id="RRCO01000001">
    <property type="protein sequence ID" value="RRJ26911.1"/>
    <property type="molecule type" value="Genomic_DNA"/>
</dbReference>
<dbReference type="GO" id="GO:0043565">
    <property type="term" value="F:sequence-specific DNA binding"/>
    <property type="evidence" value="ECO:0007669"/>
    <property type="project" value="InterPro"/>
</dbReference>
<dbReference type="SMART" id="SM00342">
    <property type="entry name" value="HTH_ARAC"/>
    <property type="match status" value="1"/>
</dbReference>
<dbReference type="InterPro" id="IPR003313">
    <property type="entry name" value="AraC-bd"/>
</dbReference>
<dbReference type="Proteomes" id="UP000272490">
    <property type="component" value="Unassembled WGS sequence"/>
</dbReference>
<keyword evidence="3" id="KW-0804">Transcription</keyword>
<accession>A0A3P3R0E9</accession>
<proteinExistence type="predicted"/>
<evidence type="ECO:0000256" key="2">
    <source>
        <dbReference type="ARBA" id="ARBA00023125"/>
    </source>
</evidence>
<dbReference type="Pfam" id="PF12833">
    <property type="entry name" value="HTH_18"/>
    <property type="match status" value="1"/>
</dbReference>
<dbReference type="PANTHER" id="PTHR43280:SF2">
    <property type="entry name" value="HTH-TYPE TRANSCRIPTIONAL REGULATOR EXSA"/>
    <property type="match status" value="1"/>
</dbReference>
<dbReference type="PANTHER" id="PTHR43280">
    <property type="entry name" value="ARAC-FAMILY TRANSCRIPTIONAL REGULATOR"/>
    <property type="match status" value="1"/>
</dbReference>
<dbReference type="AlphaFoldDB" id="A0A3P3R0E9"/>
<gene>
    <name evidence="5" type="ORF">EHV10_02550</name>
</gene>
<dbReference type="InterPro" id="IPR020449">
    <property type="entry name" value="Tscrpt_reg_AraC-type_HTH"/>
</dbReference>
<keyword evidence="1" id="KW-0805">Transcription regulation</keyword>
<dbReference type="GO" id="GO:0003700">
    <property type="term" value="F:DNA-binding transcription factor activity"/>
    <property type="evidence" value="ECO:0007669"/>
    <property type="project" value="InterPro"/>
</dbReference>
<dbReference type="InterPro" id="IPR018060">
    <property type="entry name" value="HTH_AraC"/>
</dbReference>
<dbReference type="PROSITE" id="PS01124">
    <property type="entry name" value="HTH_ARAC_FAMILY_2"/>
    <property type="match status" value="1"/>
</dbReference>
<dbReference type="RefSeq" id="WP_128673271.1">
    <property type="nucleotide sequence ID" value="NZ_RRCO01000001.1"/>
</dbReference>
<keyword evidence="6" id="KW-1185">Reference proteome</keyword>
<dbReference type="InterPro" id="IPR009057">
    <property type="entry name" value="Homeodomain-like_sf"/>
</dbReference>
<dbReference type="SUPFAM" id="SSF46689">
    <property type="entry name" value="Homeodomain-like"/>
    <property type="match status" value="2"/>
</dbReference>
<dbReference type="SUPFAM" id="SSF51215">
    <property type="entry name" value="Regulatory protein AraC"/>
    <property type="match status" value="1"/>
</dbReference>
<dbReference type="Gene3D" id="1.10.10.60">
    <property type="entry name" value="Homeodomain-like"/>
    <property type="match status" value="2"/>
</dbReference>
<evidence type="ECO:0000313" key="6">
    <source>
        <dbReference type="Proteomes" id="UP000272490"/>
    </source>
</evidence>
<evidence type="ECO:0000313" key="5">
    <source>
        <dbReference type="EMBL" id="RRJ26911.1"/>
    </source>
</evidence>